<evidence type="ECO:0000259" key="1">
    <source>
        <dbReference type="Pfam" id="PF07811"/>
    </source>
</evidence>
<evidence type="ECO:0000313" key="2">
    <source>
        <dbReference type="EMBL" id="MFB0834819.1"/>
    </source>
</evidence>
<organism evidence="2 3">
    <name type="scientific">Arthrobacter halodurans</name>
    <dbReference type="NCBI Taxonomy" id="516699"/>
    <lineage>
        <taxon>Bacteria</taxon>
        <taxon>Bacillati</taxon>
        <taxon>Actinomycetota</taxon>
        <taxon>Actinomycetes</taxon>
        <taxon>Micrococcales</taxon>
        <taxon>Micrococcaceae</taxon>
        <taxon>Arthrobacter</taxon>
    </lineage>
</organism>
<dbReference type="InterPro" id="IPR049790">
    <property type="entry name" value="Rv3655c/TadE"/>
</dbReference>
<dbReference type="Pfam" id="PF07811">
    <property type="entry name" value="TadE"/>
    <property type="match status" value="1"/>
</dbReference>
<dbReference type="EMBL" id="JBHDLJ010000006">
    <property type="protein sequence ID" value="MFB0834819.1"/>
    <property type="molecule type" value="Genomic_DNA"/>
</dbReference>
<dbReference type="InterPro" id="IPR012495">
    <property type="entry name" value="TadE-like_dom"/>
</dbReference>
<dbReference type="NCBIfam" id="NF041390">
    <property type="entry name" value="TadE_Rv3655c"/>
    <property type="match status" value="1"/>
</dbReference>
<accession>A0ABV4UNW7</accession>
<evidence type="ECO:0000313" key="3">
    <source>
        <dbReference type="Proteomes" id="UP001575652"/>
    </source>
</evidence>
<protein>
    <submittedName>
        <fullName evidence="2">TadE family type IV pilus minor pilin</fullName>
    </submittedName>
</protein>
<comment type="caution">
    <text evidence="2">The sequence shown here is derived from an EMBL/GenBank/DDBJ whole genome shotgun (WGS) entry which is preliminary data.</text>
</comment>
<proteinExistence type="predicted"/>
<name>A0ABV4UNW7_9MICC</name>
<feature type="domain" description="TadE-like" evidence="1">
    <location>
        <begin position="18"/>
        <end position="60"/>
    </location>
</feature>
<sequence length="139" mass="13850">MSRSRFRPPAEPGRGRRGSSTAEFAVLLPAVAGLLAVALCAGAIGSTQIRLEQAARAAARELARGESAATAADTARRLAGDGIGIEIGGRAGYRSVRLTTGSALPDLGRGTPLAGLIVLSAEAEARSEVDDGGGGSLGP</sequence>
<gene>
    <name evidence="2" type="ORF">ACETWP_09485</name>
</gene>
<reference evidence="2 3" key="1">
    <citation type="submission" date="2024-09" db="EMBL/GenBank/DDBJ databases">
        <authorList>
            <person name="Salinas-Garcia M.A."/>
            <person name="Prieme A."/>
        </authorList>
    </citation>
    <scope>NUCLEOTIDE SEQUENCE [LARGE SCALE GENOMIC DNA]</scope>
    <source>
        <strain evidence="2 3">DSM 21081</strain>
    </source>
</reference>
<dbReference type="RefSeq" id="WP_373971992.1">
    <property type="nucleotide sequence ID" value="NZ_JBHDLJ010000006.1"/>
</dbReference>
<keyword evidence="3" id="KW-1185">Reference proteome</keyword>
<dbReference type="Proteomes" id="UP001575652">
    <property type="component" value="Unassembled WGS sequence"/>
</dbReference>